<evidence type="ECO:0000256" key="2">
    <source>
        <dbReference type="ARBA" id="ARBA00023125"/>
    </source>
</evidence>
<accession>A0ABU6GWP3</accession>
<dbReference type="InterPro" id="IPR010982">
    <property type="entry name" value="Lambda_DNA-bd_dom_sf"/>
</dbReference>
<dbReference type="Proteomes" id="UP001344632">
    <property type="component" value="Unassembled WGS sequence"/>
</dbReference>
<evidence type="ECO:0000256" key="3">
    <source>
        <dbReference type="ARBA" id="ARBA00023163"/>
    </source>
</evidence>
<dbReference type="CDD" id="cd00093">
    <property type="entry name" value="HTH_XRE"/>
    <property type="match status" value="1"/>
</dbReference>
<dbReference type="PANTHER" id="PTHR46797:SF23">
    <property type="entry name" value="HTH-TYPE TRANSCRIPTIONAL REGULATOR SUTR"/>
    <property type="match status" value="1"/>
</dbReference>
<keyword evidence="2" id="KW-0238">DNA-binding</keyword>
<dbReference type="EMBL" id="JARLKZ010000034">
    <property type="protein sequence ID" value="MEC0244161.1"/>
    <property type="molecule type" value="Genomic_DNA"/>
</dbReference>
<dbReference type="InterPro" id="IPR001387">
    <property type="entry name" value="Cro/C1-type_HTH"/>
</dbReference>
<keyword evidence="3" id="KW-0804">Transcription</keyword>
<dbReference type="InterPro" id="IPR050807">
    <property type="entry name" value="TransReg_Diox_bact_type"/>
</dbReference>
<sequence>MLDIRSEFGQRVRELRARSGMSQDILAYRSGLDRTCISGVERGERNISIVNIEKIAAGLQVTVSYMFSSERFKDTPAYQQKDFIVPFSERFEYKLDNEKKVLAFQVHGLLTPQNVDYMSKTLLGICNAFGKGELNILVDHREMSDSTGEIAIYSPEVAERAVAFQQELLVYSKNVVALCNSEFMVQQLNHVAQTSGIIEKATHLFDKDMLERAYSLLDINGNDLIKAKAN</sequence>
<evidence type="ECO:0000259" key="4">
    <source>
        <dbReference type="PROSITE" id="PS50943"/>
    </source>
</evidence>
<dbReference type="Gene3D" id="1.10.260.40">
    <property type="entry name" value="lambda repressor-like DNA-binding domains"/>
    <property type="match status" value="1"/>
</dbReference>
<dbReference type="Pfam" id="PF01381">
    <property type="entry name" value="HTH_3"/>
    <property type="match status" value="1"/>
</dbReference>
<evidence type="ECO:0000313" key="5">
    <source>
        <dbReference type="EMBL" id="MEC0244161.1"/>
    </source>
</evidence>
<dbReference type="SUPFAM" id="SSF47413">
    <property type="entry name" value="lambda repressor-like DNA-binding domains"/>
    <property type="match status" value="1"/>
</dbReference>
<dbReference type="PROSITE" id="PS50943">
    <property type="entry name" value="HTH_CROC1"/>
    <property type="match status" value="1"/>
</dbReference>
<gene>
    <name evidence="5" type="ORF">P4H66_30570</name>
</gene>
<name>A0ABU6GWP3_9BACL</name>
<dbReference type="PANTHER" id="PTHR46797">
    <property type="entry name" value="HTH-TYPE TRANSCRIPTIONAL REGULATOR"/>
    <property type="match status" value="1"/>
</dbReference>
<comment type="caution">
    <text evidence="5">The sequence shown here is derived from an EMBL/GenBank/DDBJ whole genome shotgun (WGS) entry which is preliminary data.</text>
</comment>
<dbReference type="SMART" id="SM00530">
    <property type="entry name" value="HTH_XRE"/>
    <property type="match status" value="1"/>
</dbReference>
<feature type="domain" description="HTH cro/C1-type" evidence="4">
    <location>
        <begin position="12"/>
        <end position="66"/>
    </location>
</feature>
<keyword evidence="6" id="KW-1185">Reference proteome</keyword>
<evidence type="ECO:0000256" key="1">
    <source>
        <dbReference type="ARBA" id="ARBA00023015"/>
    </source>
</evidence>
<organism evidence="5 6">
    <name type="scientific">Paenibacillus dokdonensis</name>
    <dbReference type="NCBI Taxonomy" id="2567944"/>
    <lineage>
        <taxon>Bacteria</taxon>
        <taxon>Bacillati</taxon>
        <taxon>Bacillota</taxon>
        <taxon>Bacilli</taxon>
        <taxon>Bacillales</taxon>
        <taxon>Paenibacillaceae</taxon>
        <taxon>Paenibacillus</taxon>
    </lineage>
</organism>
<keyword evidence="1" id="KW-0805">Transcription regulation</keyword>
<protein>
    <submittedName>
        <fullName evidence="5">Helix-turn-helix transcriptional regulator</fullName>
    </submittedName>
</protein>
<reference evidence="5 6" key="1">
    <citation type="submission" date="2023-03" db="EMBL/GenBank/DDBJ databases">
        <title>Bacillus Genome Sequencing.</title>
        <authorList>
            <person name="Dunlap C."/>
        </authorList>
    </citation>
    <scope>NUCLEOTIDE SEQUENCE [LARGE SCALE GENOMIC DNA]</scope>
    <source>
        <strain evidence="5 6">BD-525</strain>
    </source>
</reference>
<evidence type="ECO:0000313" key="6">
    <source>
        <dbReference type="Proteomes" id="UP001344632"/>
    </source>
</evidence>
<dbReference type="RefSeq" id="WP_326091796.1">
    <property type="nucleotide sequence ID" value="NZ_JARLKZ010000034.1"/>
</dbReference>
<proteinExistence type="predicted"/>